<protein>
    <submittedName>
        <fullName evidence="14">Uncharacterized protein</fullName>
    </submittedName>
</protein>
<dbReference type="InterPro" id="IPR013032">
    <property type="entry name" value="EGF-like_CS"/>
</dbReference>
<dbReference type="InterPro" id="IPR000436">
    <property type="entry name" value="Sushi_SCR_CCP_dom"/>
</dbReference>
<dbReference type="PROSITE" id="PS50923">
    <property type="entry name" value="SUSHI"/>
    <property type="match status" value="1"/>
</dbReference>
<dbReference type="Pfam" id="PF07699">
    <property type="entry name" value="Ephrin_rec_like"/>
    <property type="match status" value="4"/>
</dbReference>
<feature type="domain" description="EGF-like" evidence="10">
    <location>
        <begin position="206"/>
        <end position="242"/>
    </location>
</feature>
<dbReference type="Pfam" id="PF12947">
    <property type="entry name" value="EGF_3"/>
    <property type="match status" value="1"/>
</dbReference>
<dbReference type="SMART" id="SM00181">
    <property type="entry name" value="EGF"/>
    <property type="match status" value="13"/>
</dbReference>
<dbReference type="Gene3D" id="2.60.120.200">
    <property type="match status" value="1"/>
</dbReference>
<dbReference type="PROSITE" id="PS00022">
    <property type="entry name" value="EGF_1"/>
    <property type="match status" value="11"/>
</dbReference>
<accession>A0A914XRI9</accession>
<dbReference type="InterPro" id="IPR001881">
    <property type="entry name" value="EGF-like_Ca-bd_dom"/>
</dbReference>
<feature type="disulfide bond" evidence="6">
    <location>
        <begin position="116"/>
        <end position="125"/>
    </location>
</feature>
<feature type="domain" description="EGF-like" evidence="10">
    <location>
        <begin position="15"/>
        <end position="51"/>
    </location>
</feature>
<dbReference type="SUPFAM" id="SSF57196">
    <property type="entry name" value="EGF/Laminin"/>
    <property type="match status" value="9"/>
</dbReference>
<feature type="domain" description="EGF-like" evidence="10">
    <location>
        <begin position="90"/>
        <end position="126"/>
    </location>
</feature>
<dbReference type="InterPro" id="IPR013320">
    <property type="entry name" value="ConA-like_dom_sf"/>
</dbReference>
<evidence type="ECO:0000259" key="10">
    <source>
        <dbReference type="PROSITE" id="PS50026"/>
    </source>
</evidence>
<keyword evidence="9" id="KW-0472">Membrane</keyword>
<evidence type="ECO:0000313" key="13">
    <source>
        <dbReference type="Proteomes" id="UP000887566"/>
    </source>
</evidence>
<sequence>MGTFTTLLIPEGQWGKYDCAEKPCALNATCKDLVNDFQCDCPPGFSGRRCHIKENLCAQDPCVNGVCIDRLFEQQCLCQPGWTGPLCEVNINECASNPCMNNATCRDDNNAYVCQCPPGFFGSRCQHMIDHCSSSPCRNNATCTNQGASYRCACLLGFDGTHCEHNINECELLNLCGKGTQTCQDLVDGFKCQCRPGFTGEFCDVEINECASDPCLNNGTCVDGIAEFSCQCGAGWTGQRCEIESGGCERAPCQNDGKCVNLVADYFCVCPSGVDGKNCEVAPNRCIGEPCHNGGVCGDFGSRLECTCPKDYVGVGCQYELDACNAGICQNGATCNDLDNGYKCECPAGFTGTNCESNINDCSPSPCPLAASCIDQVNGYFCQCPFNMTGANCDKAINTDYDIRFYDSILPAQAGLSVPFKFSSKALTLAMWIRFEITGSRGTVFTLYSSQETNYPAKLKELMRVTSEGVRVELFDEQTPLTMQFPPNQRLNDGNWNHVVFVWSSKEGAYSLIWNAVRIFADNGYGVGKEIDINAWITLGYPVTETPNEPKFVGSVTRVNIWKRALSFEREVPRMVENCVAAPEIFDALALRWAGYNRLSGKVEKVVKSTCGRLLCPDGGDTCPAALADRAMPQSDFCPGDLYVVTPLKEVNVTWQEPTFSDNVMIDRVEHNLKPGQVFTWGDYLVLYVAYDNSSNLAQCHFKVHVSREFCPDLKDPSNGIQACDKWGPDLRFKACSVQCENGFEFSRQPPIFYACGDNGLWRPRPAGSYLFKYPQCSPSIEATRIVNMALDYPTAVTCNNAGKRTLTEKLEKRISAINKKWNFCVDVDKDGNCVGLNITISCKPKASRTKRQNSEADLYTARIYFPAKRDPLTHADTQQSSTVMDVLQNEVLLKDAFNFEQVLPSGRPDLNSLVAEDVYSCPPGMVSVDDSCVPCAAGSFYDAGMGECKLCPIGQYQAESGQVKCAPCASGLTTTGPGATVAADCKASCESGRYFNLDSGECEDCGYGFFQPNAGSFSCNPCGVGKTTLSTKSASEEECRDECADGEHLMQAGTCEKCEQGMYRTKGVHKTCTACPVGITTEGKGAIRREDCNTPRCEAGQFLVVTSKQCQLCPRATFQDEPLQTSCKLCPEDHTTAGLGATHASQCYSTNQCATGEDNCSWHAICEDLPDENDIASFTCKCKPGYRGNGTHCEDACNNFCLNDGVCKKNPVGYVECVCKENFSGERCEVRFQPKTQKVAYITGGIGGVVAILIIIVIIIWMISFRFNSKRSEEDVAESKLPPVVDGTGVEDGADSNFLYGRPVPPLNAAQNRAIGYYYEDDDEYDMKTMYINDAFDGGEKAASAAGSANNKDEMFERLRRMNQHMYRPKQGSDSGQSEHGGDEEARTSH</sequence>
<dbReference type="InterPro" id="IPR000152">
    <property type="entry name" value="EGF-type_Asp/Asn_hydroxyl_site"/>
</dbReference>
<evidence type="ECO:0000259" key="11">
    <source>
        <dbReference type="PROSITE" id="PS50825"/>
    </source>
</evidence>
<dbReference type="SMART" id="SM00179">
    <property type="entry name" value="EGF_CA"/>
    <property type="match status" value="10"/>
</dbReference>
<feature type="compositionally biased region" description="Basic and acidic residues" evidence="8">
    <location>
        <begin position="1381"/>
        <end position="1391"/>
    </location>
</feature>
<dbReference type="SUPFAM" id="SSF57184">
    <property type="entry name" value="Growth factor receptor domain"/>
    <property type="match status" value="3"/>
</dbReference>
<feature type="domain" description="HYR" evidence="11">
    <location>
        <begin position="628"/>
        <end position="708"/>
    </location>
</feature>
<evidence type="ECO:0000256" key="5">
    <source>
        <dbReference type="ARBA" id="ARBA00023180"/>
    </source>
</evidence>
<feature type="domain" description="EGF-like" evidence="10">
    <location>
        <begin position="244"/>
        <end position="280"/>
    </location>
</feature>
<feature type="disulfide bond" evidence="6">
    <location>
        <begin position="384"/>
        <end position="393"/>
    </location>
</feature>
<dbReference type="PROSITE" id="PS01187">
    <property type="entry name" value="EGF_CA"/>
    <property type="match status" value="3"/>
</dbReference>
<dbReference type="GO" id="GO:0007219">
    <property type="term" value="P:Notch signaling pathway"/>
    <property type="evidence" value="ECO:0007669"/>
    <property type="project" value="TreeGrafter"/>
</dbReference>
<feature type="disulfide bond" evidence="6">
    <location>
        <begin position="154"/>
        <end position="163"/>
    </location>
</feature>
<evidence type="ECO:0000256" key="1">
    <source>
        <dbReference type="ARBA" id="ARBA00022536"/>
    </source>
</evidence>
<dbReference type="GO" id="GO:0005112">
    <property type="term" value="F:Notch binding"/>
    <property type="evidence" value="ECO:0007669"/>
    <property type="project" value="TreeGrafter"/>
</dbReference>
<organism evidence="13 14">
    <name type="scientific">Plectus sambesii</name>
    <dbReference type="NCBI Taxonomy" id="2011161"/>
    <lineage>
        <taxon>Eukaryota</taxon>
        <taxon>Metazoa</taxon>
        <taxon>Ecdysozoa</taxon>
        <taxon>Nematoda</taxon>
        <taxon>Chromadorea</taxon>
        <taxon>Plectida</taxon>
        <taxon>Plectina</taxon>
        <taxon>Plectoidea</taxon>
        <taxon>Plectidae</taxon>
        <taxon>Plectus</taxon>
    </lineage>
</organism>
<dbReference type="PANTHER" id="PTHR12916:SF4">
    <property type="entry name" value="UNINFLATABLE, ISOFORM C"/>
    <property type="match status" value="1"/>
</dbReference>
<evidence type="ECO:0000256" key="4">
    <source>
        <dbReference type="ARBA" id="ARBA00023157"/>
    </source>
</evidence>
<feature type="disulfide bond" evidence="6">
    <location>
        <begin position="1220"/>
        <end position="1229"/>
    </location>
</feature>
<dbReference type="InterPro" id="IPR024731">
    <property type="entry name" value="NELL2-like_EGF"/>
</dbReference>
<keyword evidence="5" id="KW-0325">Glycoprotein</keyword>
<feature type="region of interest" description="Disordered" evidence="8">
    <location>
        <begin position="1361"/>
        <end position="1391"/>
    </location>
</feature>
<keyword evidence="13" id="KW-1185">Reference proteome</keyword>
<evidence type="ECO:0000256" key="2">
    <source>
        <dbReference type="ARBA" id="ARBA00022729"/>
    </source>
</evidence>
<dbReference type="PRINTS" id="PR01983">
    <property type="entry name" value="NOTCH"/>
</dbReference>
<dbReference type="InterPro" id="IPR011641">
    <property type="entry name" value="Tyr-kin_ephrin_A/B_rcpt-like"/>
</dbReference>
<dbReference type="InterPro" id="IPR003410">
    <property type="entry name" value="HYR_dom"/>
</dbReference>
<dbReference type="Pfam" id="PF13385">
    <property type="entry name" value="Laminin_G_3"/>
    <property type="match status" value="1"/>
</dbReference>
<feature type="domain" description="EGF-like" evidence="10">
    <location>
        <begin position="358"/>
        <end position="394"/>
    </location>
</feature>
<feature type="disulfide bond" evidence="6">
    <location>
        <begin position="194"/>
        <end position="203"/>
    </location>
</feature>
<dbReference type="InterPro" id="IPR000742">
    <property type="entry name" value="EGF"/>
</dbReference>
<keyword evidence="2" id="KW-0732">Signal</keyword>
<feature type="domain" description="EGF-like" evidence="10">
    <location>
        <begin position="1196"/>
        <end position="1230"/>
    </location>
</feature>
<comment type="caution">
    <text evidence="6">Lacks conserved residue(s) required for the propagation of feature annotation.</text>
</comment>
<dbReference type="WBParaSite" id="PSAMB.scaffold951size38233.g9947.t1">
    <property type="protein sequence ID" value="PSAMB.scaffold951size38233.g9947.t1"/>
    <property type="gene ID" value="PSAMB.scaffold951size38233.g9947"/>
</dbReference>
<evidence type="ECO:0000259" key="12">
    <source>
        <dbReference type="PROSITE" id="PS50923"/>
    </source>
</evidence>
<reference evidence="14" key="1">
    <citation type="submission" date="2022-11" db="UniProtKB">
        <authorList>
            <consortium name="WormBaseParasite"/>
        </authorList>
    </citation>
    <scope>IDENTIFICATION</scope>
</reference>
<keyword evidence="9" id="KW-0812">Transmembrane</keyword>
<keyword evidence="1 6" id="KW-0245">EGF-like domain</keyword>
<dbReference type="Pfam" id="PF02494">
    <property type="entry name" value="HYR"/>
    <property type="match status" value="1"/>
</dbReference>
<dbReference type="Gene3D" id="2.10.25.10">
    <property type="entry name" value="Laminin"/>
    <property type="match status" value="12"/>
</dbReference>
<feature type="transmembrane region" description="Helical" evidence="9">
    <location>
        <begin position="1240"/>
        <end position="1264"/>
    </location>
</feature>
<dbReference type="PROSITE" id="PS01186">
    <property type="entry name" value="EGF_2"/>
    <property type="match status" value="8"/>
</dbReference>
<dbReference type="SUPFAM" id="SSF49899">
    <property type="entry name" value="Concanavalin A-like lectins/glucanases"/>
    <property type="match status" value="1"/>
</dbReference>
<feature type="domain" description="EGF-like" evidence="10">
    <location>
        <begin position="282"/>
        <end position="318"/>
    </location>
</feature>
<dbReference type="Proteomes" id="UP000887566">
    <property type="component" value="Unplaced"/>
</dbReference>
<feature type="disulfide bond" evidence="6">
    <location>
        <begin position="78"/>
        <end position="87"/>
    </location>
</feature>
<dbReference type="PROSITE" id="PS50825">
    <property type="entry name" value="HYR"/>
    <property type="match status" value="1"/>
</dbReference>
<dbReference type="Gene3D" id="2.10.50.10">
    <property type="entry name" value="Tumor Necrosis Factor Receptor, subunit A, domain 2"/>
    <property type="match status" value="4"/>
</dbReference>
<keyword evidence="9" id="KW-1133">Transmembrane helix</keyword>
<feature type="domain" description="EGF-like" evidence="10">
    <location>
        <begin position="1150"/>
        <end position="1195"/>
    </location>
</feature>
<evidence type="ECO:0000256" key="9">
    <source>
        <dbReference type="SAM" id="Phobius"/>
    </source>
</evidence>
<feature type="disulfide bond" evidence="6">
    <location>
        <begin position="1198"/>
        <end position="1208"/>
    </location>
</feature>
<feature type="disulfide bond" evidence="6">
    <location>
        <begin position="41"/>
        <end position="50"/>
    </location>
</feature>
<feature type="disulfide bond" evidence="6">
    <location>
        <begin position="308"/>
        <end position="317"/>
    </location>
</feature>
<dbReference type="FunFam" id="2.10.25.10:FF:000143">
    <property type="entry name" value="Protein crumbs 1"/>
    <property type="match status" value="2"/>
</dbReference>
<feature type="disulfide bond" evidence="6">
    <location>
        <begin position="346"/>
        <end position="355"/>
    </location>
</feature>
<name>A0A914XRI9_9BILA</name>
<feature type="domain" description="EGF-like" evidence="10">
    <location>
        <begin position="128"/>
        <end position="164"/>
    </location>
</feature>
<dbReference type="InterPro" id="IPR018097">
    <property type="entry name" value="EGF_Ca-bd_CS"/>
</dbReference>
<proteinExistence type="predicted"/>
<dbReference type="SMART" id="SM01411">
    <property type="entry name" value="Ephrin_rec_like"/>
    <property type="match status" value="4"/>
</dbReference>
<feature type="disulfide bond" evidence="6">
    <location>
        <begin position="270"/>
        <end position="279"/>
    </location>
</feature>
<evidence type="ECO:0000256" key="6">
    <source>
        <dbReference type="PROSITE-ProRule" id="PRU00076"/>
    </source>
</evidence>
<keyword evidence="3" id="KW-0677">Repeat</keyword>
<evidence type="ECO:0000313" key="14">
    <source>
        <dbReference type="WBParaSite" id="PSAMB.scaffold951size38233.g9947.t1"/>
    </source>
</evidence>
<feature type="disulfide bond" evidence="6">
    <location>
        <begin position="232"/>
        <end position="241"/>
    </location>
</feature>
<dbReference type="PROSITE" id="PS00010">
    <property type="entry name" value="ASX_HYDROXYL"/>
    <property type="match status" value="8"/>
</dbReference>
<feature type="disulfide bond" evidence="6">
    <location>
        <begin position="57"/>
        <end position="67"/>
    </location>
</feature>
<dbReference type="FunFam" id="2.10.25.10:FF:000006">
    <property type="entry name" value="Versican core protein-like isoform 1"/>
    <property type="match status" value="1"/>
</dbReference>
<dbReference type="Pfam" id="PF12661">
    <property type="entry name" value="hEGF"/>
    <property type="match status" value="5"/>
</dbReference>
<keyword evidence="4 6" id="KW-1015">Disulfide bond</keyword>
<dbReference type="CDD" id="cd00054">
    <property type="entry name" value="EGF_CA"/>
    <property type="match status" value="8"/>
</dbReference>
<evidence type="ECO:0000256" key="7">
    <source>
        <dbReference type="PROSITE-ProRule" id="PRU00302"/>
    </source>
</evidence>
<dbReference type="InterPro" id="IPR009030">
    <property type="entry name" value="Growth_fac_rcpt_cys_sf"/>
</dbReference>
<dbReference type="PANTHER" id="PTHR12916">
    <property type="entry name" value="CYTOCHROME C OXIDASE POLYPEPTIDE VIC-2"/>
    <property type="match status" value="1"/>
</dbReference>
<feature type="domain" description="EGF-like" evidence="10">
    <location>
        <begin position="53"/>
        <end position="88"/>
    </location>
</feature>
<dbReference type="FunFam" id="2.10.25.10:FF:000061">
    <property type="entry name" value="Delta-like protein"/>
    <property type="match status" value="1"/>
</dbReference>
<feature type="domain" description="EGF-like" evidence="10">
    <location>
        <begin position="320"/>
        <end position="356"/>
    </location>
</feature>
<evidence type="ECO:0000256" key="8">
    <source>
        <dbReference type="SAM" id="MobiDB-lite"/>
    </source>
</evidence>
<dbReference type="PROSITE" id="PS50026">
    <property type="entry name" value="EGF_3"/>
    <property type="match status" value="12"/>
</dbReference>
<feature type="domain" description="Sushi" evidence="12">
    <location>
        <begin position="709"/>
        <end position="779"/>
    </location>
</feature>
<dbReference type="GO" id="GO:0005509">
    <property type="term" value="F:calcium ion binding"/>
    <property type="evidence" value="ECO:0007669"/>
    <property type="project" value="InterPro"/>
</dbReference>
<dbReference type="FunFam" id="2.10.25.10:FF:000472">
    <property type="entry name" value="Uncharacterized protein, isoform A"/>
    <property type="match status" value="2"/>
</dbReference>
<feature type="domain" description="EGF-like" evidence="10">
    <location>
        <begin position="166"/>
        <end position="204"/>
    </location>
</feature>
<dbReference type="Pfam" id="PF00008">
    <property type="entry name" value="EGF"/>
    <property type="match status" value="4"/>
</dbReference>
<keyword evidence="7" id="KW-0768">Sushi</keyword>
<evidence type="ECO:0000256" key="3">
    <source>
        <dbReference type="ARBA" id="ARBA00022737"/>
    </source>
</evidence>
<dbReference type="PRINTS" id="PR00010">
    <property type="entry name" value="EGFBLOOD"/>
</dbReference>